<evidence type="ECO:0000256" key="3">
    <source>
        <dbReference type="ARBA" id="ARBA00010088"/>
    </source>
</evidence>
<dbReference type="Pfam" id="PF00561">
    <property type="entry name" value="Abhydrolase_1"/>
    <property type="match status" value="1"/>
</dbReference>
<dbReference type="EC" id="3.4.11.5" evidence="4"/>
<evidence type="ECO:0000256" key="8">
    <source>
        <dbReference type="ARBA" id="ARBA00022801"/>
    </source>
</evidence>
<proteinExistence type="inferred from homology"/>
<dbReference type="PANTHER" id="PTHR43722">
    <property type="entry name" value="PROLINE IMINOPEPTIDASE"/>
    <property type="match status" value="1"/>
</dbReference>
<dbReference type="InterPro" id="IPR002410">
    <property type="entry name" value="Peptidase_S33"/>
</dbReference>
<evidence type="ECO:0000256" key="4">
    <source>
        <dbReference type="ARBA" id="ARBA00012568"/>
    </source>
</evidence>
<keyword evidence="8" id="KW-0378">Hydrolase</keyword>
<dbReference type="EMBL" id="MN739590">
    <property type="protein sequence ID" value="QHT14815.1"/>
    <property type="molecule type" value="Genomic_DNA"/>
</dbReference>
<dbReference type="GO" id="GO:0005737">
    <property type="term" value="C:cytoplasm"/>
    <property type="evidence" value="ECO:0007669"/>
    <property type="project" value="UniProtKB-SubCell"/>
</dbReference>
<dbReference type="InterPro" id="IPR029058">
    <property type="entry name" value="AB_hydrolase_fold"/>
</dbReference>
<evidence type="ECO:0000256" key="7">
    <source>
        <dbReference type="ARBA" id="ARBA00022670"/>
    </source>
</evidence>
<comment type="catalytic activity">
    <reaction evidence="1">
        <text>Release of N-terminal proline from a peptide.</text>
        <dbReference type="EC" id="3.4.11.5"/>
    </reaction>
</comment>
<reference evidence="11" key="1">
    <citation type="journal article" date="2020" name="Nature">
        <title>Giant virus diversity and host interactions through global metagenomics.</title>
        <authorList>
            <person name="Schulz F."/>
            <person name="Roux S."/>
            <person name="Paez-Espino D."/>
            <person name="Jungbluth S."/>
            <person name="Walsh D.A."/>
            <person name="Denef V.J."/>
            <person name="McMahon K.D."/>
            <person name="Konstantinidis K.T."/>
            <person name="Eloe-Fadrosh E.A."/>
            <person name="Kyrpides N.C."/>
            <person name="Woyke T."/>
        </authorList>
    </citation>
    <scope>NUCLEOTIDE SEQUENCE</scope>
    <source>
        <strain evidence="11">GVMAG-M-3300023174-141</strain>
    </source>
</reference>
<protein>
    <recommendedName>
        <fullName evidence="4">prolyl aminopeptidase</fullName>
        <ecNumber evidence="4">3.4.11.5</ecNumber>
    </recommendedName>
    <alternativeName>
        <fullName evidence="9">Prolyl aminopeptidase</fullName>
    </alternativeName>
</protein>
<keyword evidence="7" id="KW-0645">Protease</keyword>
<dbReference type="NCBIfam" id="TIGR01249">
    <property type="entry name" value="pro_imino_pep_1"/>
    <property type="match status" value="1"/>
</dbReference>
<dbReference type="PRINTS" id="PR00793">
    <property type="entry name" value="PROAMNOPTASE"/>
</dbReference>
<dbReference type="InterPro" id="IPR000073">
    <property type="entry name" value="AB_hydrolase_1"/>
</dbReference>
<accession>A0A6C0DGV8</accession>
<comment type="similarity">
    <text evidence="3">Belongs to the peptidase S33 family.</text>
</comment>
<feature type="domain" description="AB hydrolase-1" evidence="10">
    <location>
        <begin position="26"/>
        <end position="284"/>
    </location>
</feature>
<keyword evidence="6" id="KW-0963">Cytoplasm</keyword>
<evidence type="ECO:0000256" key="2">
    <source>
        <dbReference type="ARBA" id="ARBA00004496"/>
    </source>
</evidence>
<dbReference type="AlphaFoldDB" id="A0A6C0DGV8"/>
<name>A0A6C0DGV8_9ZZZZ</name>
<dbReference type="PANTHER" id="PTHR43722:SF1">
    <property type="entry name" value="PROLINE IMINOPEPTIDASE"/>
    <property type="match status" value="1"/>
</dbReference>
<sequence length="317" mass="36112">MISGHLSVSDGHSIYYEKHGTGRPAVILHGGPGGGLEHHVLDRFDLKKWCVVLFDQRGCGKSTPFGSIEHNTTWDLVKDIESLRSLFGFESWFVSGGSWGTTLALAYAETHPSRVTGLLLRGLCFCDNDSFRWLYEKGGASEIFPDRWASFISVLPERLRSASWKDIARFYHKKLNGPSPQKYVKAWWGWEFSVSRLIPDREDPTAADEALALARLENHYFVHNCWFTKDQLLRGLGALRHIPITIVHGRYDLVCPISASFAVKKALPHTKLVVVPNAGHAFIEPGTKRMMKREVARMYTLRKRSNKRKTRKQKRSY</sequence>
<evidence type="ECO:0000256" key="5">
    <source>
        <dbReference type="ARBA" id="ARBA00022438"/>
    </source>
</evidence>
<dbReference type="Gene3D" id="3.40.50.1820">
    <property type="entry name" value="alpha/beta hydrolase"/>
    <property type="match status" value="1"/>
</dbReference>
<dbReference type="SUPFAM" id="SSF53474">
    <property type="entry name" value="alpha/beta-Hydrolases"/>
    <property type="match status" value="1"/>
</dbReference>
<evidence type="ECO:0000256" key="9">
    <source>
        <dbReference type="ARBA" id="ARBA00029605"/>
    </source>
</evidence>
<evidence type="ECO:0000259" key="10">
    <source>
        <dbReference type="Pfam" id="PF00561"/>
    </source>
</evidence>
<keyword evidence="5" id="KW-0031">Aminopeptidase</keyword>
<dbReference type="GO" id="GO:0004177">
    <property type="term" value="F:aminopeptidase activity"/>
    <property type="evidence" value="ECO:0007669"/>
    <property type="project" value="UniProtKB-KW"/>
</dbReference>
<dbReference type="GO" id="GO:0006508">
    <property type="term" value="P:proteolysis"/>
    <property type="evidence" value="ECO:0007669"/>
    <property type="project" value="UniProtKB-KW"/>
</dbReference>
<evidence type="ECO:0000256" key="6">
    <source>
        <dbReference type="ARBA" id="ARBA00022490"/>
    </source>
</evidence>
<dbReference type="InterPro" id="IPR005944">
    <property type="entry name" value="Pro_iminopeptidase"/>
</dbReference>
<evidence type="ECO:0000256" key="1">
    <source>
        <dbReference type="ARBA" id="ARBA00001585"/>
    </source>
</evidence>
<comment type="subcellular location">
    <subcellularLocation>
        <location evidence="2">Cytoplasm</location>
    </subcellularLocation>
</comment>
<organism evidence="11">
    <name type="scientific">viral metagenome</name>
    <dbReference type="NCBI Taxonomy" id="1070528"/>
    <lineage>
        <taxon>unclassified sequences</taxon>
        <taxon>metagenomes</taxon>
        <taxon>organismal metagenomes</taxon>
    </lineage>
</organism>
<dbReference type="PIRSF" id="PIRSF006431">
    <property type="entry name" value="Pept_S33"/>
    <property type="match status" value="1"/>
</dbReference>
<evidence type="ECO:0000313" key="11">
    <source>
        <dbReference type="EMBL" id="QHT14815.1"/>
    </source>
</evidence>